<dbReference type="PANTHER" id="PTHR11895:SF176">
    <property type="entry name" value="AMIDASE AMID-RELATED"/>
    <property type="match status" value="1"/>
</dbReference>
<dbReference type="NCBIfam" id="NF005460">
    <property type="entry name" value="PRK07056.1"/>
    <property type="match status" value="1"/>
</dbReference>
<dbReference type="AlphaFoldDB" id="A0A940Y650"/>
<accession>A0A940Y650</accession>
<gene>
    <name evidence="2" type="ORF">KAK03_10315</name>
</gene>
<keyword evidence="3" id="KW-1185">Reference proteome</keyword>
<name>A0A940Y650_9BURK</name>
<sequence length="472" mass="48457">MVLQINPQSIASRSAPGLARMLEPIPQGRLSCRDLLEHHLARAASPDAAQAHLRLFTASARAQADALDAQRGRGQALPPLAGLVLGVKDLFDVAGQPATGGSVVLDGRSSALSGWPAARTADAGAVARLRAAGAVLIGHHNCTEFAFSGVGQNPHHGTPTNPVTALLDATPRIAGGSTSGGAQALALGACMTALGSDTGGSIRIPAALCGLVGYKSTQSLVPRDGCIPLSDTLDTACAMTPDVDGAIRVHEVLAARRVDRTAARLAGSRLALPQDLMLDGLEAPVARALESALTRLSAAGARIESLRCPLLPDGAALQGAFSLAAVEAHAWHRHRLAHDAARYDPRVLTRLLRGAGVSADDYLDLCRARRAWIDALQSALSGFDAALSPTVPLLAPPSAPLLSDDDVFHRTNAALLRNPSLVNLFDGCAISLPCQAPGEMPVGLMLWAGAGRDDALLGLALDAEAALAGHGG</sequence>
<evidence type="ECO:0000313" key="3">
    <source>
        <dbReference type="Proteomes" id="UP000676246"/>
    </source>
</evidence>
<dbReference type="InterPro" id="IPR023631">
    <property type="entry name" value="Amidase_dom"/>
</dbReference>
<dbReference type="InterPro" id="IPR000120">
    <property type="entry name" value="Amidase"/>
</dbReference>
<evidence type="ECO:0000259" key="1">
    <source>
        <dbReference type="Pfam" id="PF01425"/>
    </source>
</evidence>
<protein>
    <submittedName>
        <fullName evidence="2">Amidase</fullName>
        <ecNumber evidence="2">3.5.1.4</ecNumber>
    </submittedName>
</protein>
<organism evidence="2 3">
    <name type="scientific">Ideonella alba</name>
    <dbReference type="NCBI Taxonomy" id="2824118"/>
    <lineage>
        <taxon>Bacteria</taxon>
        <taxon>Pseudomonadati</taxon>
        <taxon>Pseudomonadota</taxon>
        <taxon>Betaproteobacteria</taxon>
        <taxon>Burkholderiales</taxon>
        <taxon>Sphaerotilaceae</taxon>
        <taxon>Ideonella</taxon>
    </lineage>
</organism>
<dbReference type="RefSeq" id="WP_210853876.1">
    <property type="nucleotide sequence ID" value="NZ_JAGQDD010000006.1"/>
</dbReference>
<dbReference type="Gene3D" id="3.90.1300.10">
    <property type="entry name" value="Amidase signature (AS) domain"/>
    <property type="match status" value="1"/>
</dbReference>
<dbReference type="Proteomes" id="UP000676246">
    <property type="component" value="Unassembled WGS sequence"/>
</dbReference>
<dbReference type="GO" id="GO:0004040">
    <property type="term" value="F:amidase activity"/>
    <property type="evidence" value="ECO:0007669"/>
    <property type="project" value="UniProtKB-EC"/>
</dbReference>
<comment type="caution">
    <text evidence="2">The sequence shown here is derived from an EMBL/GenBank/DDBJ whole genome shotgun (WGS) entry which is preliminary data.</text>
</comment>
<evidence type="ECO:0000313" key="2">
    <source>
        <dbReference type="EMBL" id="MBQ0930879.1"/>
    </source>
</evidence>
<dbReference type="InterPro" id="IPR036928">
    <property type="entry name" value="AS_sf"/>
</dbReference>
<dbReference type="EMBL" id="JAGQDD010000006">
    <property type="protein sequence ID" value="MBQ0930879.1"/>
    <property type="molecule type" value="Genomic_DNA"/>
</dbReference>
<dbReference type="PANTHER" id="PTHR11895">
    <property type="entry name" value="TRANSAMIDASE"/>
    <property type="match status" value="1"/>
</dbReference>
<dbReference type="SUPFAM" id="SSF75304">
    <property type="entry name" value="Amidase signature (AS) enzymes"/>
    <property type="match status" value="1"/>
</dbReference>
<keyword evidence="2" id="KW-0378">Hydrolase</keyword>
<reference evidence="2 3" key="1">
    <citation type="submission" date="2021-04" db="EMBL/GenBank/DDBJ databases">
        <title>The genome sequence of Ideonella sp. 3Y2.</title>
        <authorList>
            <person name="Liu Y."/>
        </authorList>
    </citation>
    <scope>NUCLEOTIDE SEQUENCE [LARGE SCALE GENOMIC DNA]</scope>
    <source>
        <strain evidence="2 3">3Y2</strain>
    </source>
</reference>
<dbReference type="Pfam" id="PF01425">
    <property type="entry name" value="Amidase"/>
    <property type="match status" value="1"/>
</dbReference>
<feature type="domain" description="Amidase" evidence="1">
    <location>
        <begin position="35"/>
        <end position="457"/>
    </location>
</feature>
<proteinExistence type="predicted"/>
<dbReference type="EC" id="3.5.1.4" evidence="2"/>